<dbReference type="EMBL" id="HBUF01083242">
    <property type="protein sequence ID" value="CAG6633632.1"/>
    <property type="molecule type" value="Transcribed_RNA"/>
</dbReference>
<organism evidence="1">
    <name type="scientific">Cacopsylla melanoneura</name>
    <dbReference type="NCBI Taxonomy" id="428564"/>
    <lineage>
        <taxon>Eukaryota</taxon>
        <taxon>Metazoa</taxon>
        <taxon>Ecdysozoa</taxon>
        <taxon>Arthropoda</taxon>
        <taxon>Hexapoda</taxon>
        <taxon>Insecta</taxon>
        <taxon>Pterygota</taxon>
        <taxon>Neoptera</taxon>
        <taxon>Paraneoptera</taxon>
        <taxon>Hemiptera</taxon>
        <taxon>Sternorrhyncha</taxon>
        <taxon>Psylloidea</taxon>
        <taxon>Psyllidae</taxon>
        <taxon>Psyllinae</taxon>
        <taxon>Cacopsylla</taxon>
    </lineage>
</organism>
<sequence>MLQHSFFSFSKYVPPMNQCLSQTSLDLNLQKYFSSLNILVQCYLSCHCYANFCLYSHINSSNFLCLGFQFCSGNLQSLFDRLSYVQAYSSFYTCTDRLSYFHICLSFYSCTNFC</sequence>
<reference evidence="1" key="1">
    <citation type="submission" date="2021-05" db="EMBL/GenBank/DDBJ databases">
        <authorList>
            <person name="Alioto T."/>
            <person name="Alioto T."/>
            <person name="Gomez Garrido J."/>
        </authorList>
    </citation>
    <scope>NUCLEOTIDE SEQUENCE</scope>
</reference>
<dbReference type="EMBL" id="HBUF01236791">
    <property type="protein sequence ID" value="CAG6675471.1"/>
    <property type="molecule type" value="Transcribed_RNA"/>
</dbReference>
<dbReference type="AlphaFoldDB" id="A0A8D8VT63"/>
<evidence type="ECO:0000313" key="1">
    <source>
        <dbReference type="EMBL" id="CAG6633633.1"/>
    </source>
</evidence>
<name>A0A8D8VT63_9HEMI</name>
<proteinExistence type="predicted"/>
<protein>
    <submittedName>
        <fullName evidence="1">Uncharacterized protein</fullName>
    </submittedName>
</protein>
<accession>A0A8D8VT63</accession>
<dbReference type="EMBL" id="HBUF01083243">
    <property type="protein sequence ID" value="CAG6633633.1"/>
    <property type="molecule type" value="Transcribed_RNA"/>
</dbReference>